<feature type="region of interest" description="Disordered" evidence="1">
    <location>
        <begin position="1"/>
        <end position="46"/>
    </location>
</feature>
<keyword evidence="2" id="KW-0812">Transmembrane</keyword>
<keyword evidence="2" id="KW-1133">Transmembrane helix</keyword>
<dbReference type="AlphaFoldDB" id="A0A834VI03"/>
<dbReference type="EMBL" id="WVUK01000053">
    <property type="protein sequence ID" value="KAF7494293.1"/>
    <property type="molecule type" value="Genomic_DNA"/>
</dbReference>
<evidence type="ECO:0000313" key="4">
    <source>
        <dbReference type="EnsemblMetazoa" id="KAF7494293.1"/>
    </source>
</evidence>
<name>A0A834VI03_SARSC</name>
<evidence type="ECO:0000313" key="3">
    <source>
        <dbReference type="EMBL" id="KAF7494293.1"/>
    </source>
</evidence>
<reference evidence="3" key="2">
    <citation type="submission" date="2020-01" db="EMBL/GenBank/DDBJ databases">
        <authorList>
            <person name="Korhonen P.K.K."/>
            <person name="Guangxu M.G."/>
            <person name="Wang T.W."/>
            <person name="Stroehlein A.J.S."/>
            <person name="Young N.D."/>
            <person name="Ang C.-S.A."/>
            <person name="Fernando D.W.F."/>
            <person name="Lu H.L."/>
            <person name="Taylor S.T."/>
            <person name="Ehtesham M.E.M."/>
            <person name="Najaraj S.H.N."/>
            <person name="Harsha G.H.G."/>
            <person name="Madugundu A.M."/>
            <person name="Renuse S.R."/>
            <person name="Holt D.H."/>
            <person name="Pandey A.P."/>
            <person name="Papenfuss A.P."/>
            <person name="Gasser R.B.G."/>
            <person name="Fischer K.F."/>
        </authorList>
    </citation>
    <scope>NUCLEOTIDE SEQUENCE</scope>
    <source>
        <strain evidence="3">SSS_KF_BRIS2020</strain>
    </source>
</reference>
<feature type="compositionally biased region" description="Acidic residues" evidence="1">
    <location>
        <begin position="1"/>
        <end position="27"/>
    </location>
</feature>
<feature type="compositionally biased region" description="Low complexity" evidence="1">
    <location>
        <begin position="349"/>
        <end position="376"/>
    </location>
</feature>
<accession>A0A834VI03</accession>
<dbReference type="Proteomes" id="UP000070412">
    <property type="component" value="Unassembled WGS sequence"/>
</dbReference>
<sequence length="462" mass="52386">MGIFDNNDDNNAEEEEEGETIENDGEINENNNFNDGNENVRDSGDCDGVNDPIKRIPYCKIKKTLLNLRSLCFEKNLLLHSDHIVSVESLNFKLNGKNIAKSLQSILNHHHYRFHHLRHNRHHHQQQQQQRILNFIDAIPSHNQTNDVVDNHSDFLVSNSLRNTENAFDTGLAFTITSESNFDPSPRISSPSASSALSTSKIFPTLLSTTIESIEFSKSNSTFHSINDDDNGDVATTVQNSTTISQSKILSRFFHPDIVLVFIMIIFYAMFVLFIVIIVIRIILTICSKTKPQSISMINSFRFDSTTMDDDGQSGDDDYDATSNTYNQRTYSQGTSVLDPEQSKSNSINQSYSYGNNNHSNHSNQNNTSNNQSNENKISDSNDLSHRKRSPLFRATRIDQMKMNFSSNSFLNQEDSRSSQQHHHRNQQDLQQNRMESEVISMNDLMMANGNGNRSSSNGTII</sequence>
<gene>
    <name evidence="3" type="ORF">SSS_7577</name>
</gene>
<keyword evidence="5" id="KW-1185">Reference proteome</keyword>
<evidence type="ECO:0000256" key="2">
    <source>
        <dbReference type="SAM" id="Phobius"/>
    </source>
</evidence>
<evidence type="ECO:0000256" key="1">
    <source>
        <dbReference type="SAM" id="MobiDB-lite"/>
    </source>
</evidence>
<evidence type="ECO:0000313" key="5">
    <source>
        <dbReference type="Proteomes" id="UP000070412"/>
    </source>
</evidence>
<organism evidence="3">
    <name type="scientific">Sarcoptes scabiei</name>
    <name type="common">Itch mite</name>
    <name type="synonym">Acarus scabiei</name>
    <dbReference type="NCBI Taxonomy" id="52283"/>
    <lineage>
        <taxon>Eukaryota</taxon>
        <taxon>Metazoa</taxon>
        <taxon>Ecdysozoa</taxon>
        <taxon>Arthropoda</taxon>
        <taxon>Chelicerata</taxon>
        <taxon>Arachnida</taxon>
        <taxon>Acari</taxon>
        <taxon>Acariformes</taxon>
        <taxon>Sarcoptiformes</taxon>
        <taxon>Astigmata</taxon>
        <taxon>Psoroptidia</taxon>
        <taxon>Sarcoptoidea</taxon>
        <taxon>Sarcoptidae</taxon>
        <taxon>Sarcoptinae</taxon>
        <taxon>Sarcoptes</taxon>
    </lineage>
</organism>
<feature type="region of interest" description="Disordered" evidence="1">
    <location>
        <begin position="411"/>
        <end position="432"/>
    </location>
</feature>
<feature type="region of interest" description="Disordered" evidence="1">
    <location>
        <begin position="309"/>
        <end position="389"/>
    </location>
</feature>
<feature type="transmembrane region" description="Helical" evidence="2">
    <location>
        <begin position="258"/>
        <end position="284"/>
    </location>
</feature>
<reference evidence="4" key="3">
    <citation type="submission" date="2022-06" db="UniProtKB">
        <authorList>
            <consortium name="EnsemblMetazoa"/>
        </authorList>
    </citation>
    <scope>IDENTIFICATION</scope>
</reference>
<feature type="compositionally biased region" description="Polar residues" evidence="1">
    <location>
        <begin position="321"/>
        <end position="336"/>
    </location>
</feature>
<feature type="compositionally biased region" description="Low complexity" evidence="1">
    <location>
        <begin position="28"/>
        <end position="37"/>
    </location>
</feature>
<protein>
    <submittedName>
        <fullName evidence="3 4">Uncharacterized protein</fullName>
    </submittedName>
</protein>
<keyword evidence="2" id="KW-0472">Membrane</keyword>
<feature type="compositionally biased region" description="Acidic residues" evidence="1">
    <location>
        <begin position="309"/>
        <end position="320"/>
    </location>
</feature>
<dbReference type="EnsemblMetazoa" id="SSS_7577s_mrna">
    <property type="protein sequence ID" value="KAF7494293.1"/>
    <property type="gene ID" value="SSS_7577"/>
</dbReference>
<proteinExistence type="predicted"/>
<reference evidence="5" key="1">
    <citation type="journal article" date="2020" name="PLoS Negl. Trop. Dis.">
        <title>High-quality nuclear genome for Sarcoptes scabiei-A critical resource for a neglected parasite.</title>
        <authorList>
            <person name="Korhonen P.K."/>
            <person name="Gasser R.B."/>
            <person name="Ma G."/>
            <person name="Wang T."/>
            <person name="Stroehlein A.J."/>
            <person name="Young N.D."/>
            <person name="Ang C.S."/>
            <person name="Fernando D.D."/>
            <person name="Lu H.C."/>
            <person name="Taylor S."/>
            <person name="Reynolds S.L."/>
            <person name="Mofiz E."/>
            <person name="Najaraj S.H."/>
            <person name="Gowda H."/>
            <person name="Madugundu A."/>
            <person name="Renuse S."/>
            <person name="Holt D."/>
            <person name="Pandey A."/>
            <person name="Papenfuss A.T."/>
            <person name="Fischer K."/>
        </authorList>
    </citation>
    <scope>NUCLEOTIDE SEQUENCE [LARGE SCALE GENOMIC DNA]</scope>
</reference>